<feature type="region of interest" description="Disordered" evidence="1">
    <location>
        <begin position="162"/>
        <end position="189"/>
    </location>
</feature>
<feature type="compositionally biased region" description="Polar residues" evidence="1">
    <location>
        <begin position="1050"/>
        <end position="1065"/>
    </location>
</feature>
<feature type="region of interest" description="Disordered" evidence="1">
    <location>
        <begin position="37"/>
        <end position="72"/>
    </location>
</feature>
<feature type="compositionally biased region" description="Basic residues" evidence="1">
    <location>
        <begin position="380"/>
        <end position="402"/>
    </location>
</feature>
<sequence>MAEDKTTNNIENETPDSSINELIRIVHSHLTPITSIHSPINSTSSSTRTYTPPLMGTSARAAKRRVDSDSGPIRIEGTDIYNQQLQHHYQNVRQILEDQQQNQDELHSSNVDLPPESRQSFSAKRDFFEQRFKTPPPTNDSLPRQQQAQKIVTTITTTTTTATAAAASTGPTYNVQDRTSSSSNESPSVDRVLEQAVELQKMSNINAIKNESQAPLIIERTEEYQVFLDSSNHEIRRTPSTSRTSIVQLTKTGHATDLDQAQAQVESFTDDHQAIQHLTRVLQEHNVSTINEYKRSSSQTNQNPIALSSPDILVDRPDLPITSEYTVIEALVNNPLGTMNDNYNNMLNKRCNDIMTNLRNPEYLNTLKQTTTTTAIAKDSKKKSKEKKSKEKKSKEKKPKEKKLKEQNSKENEKESKRKNSLTDDNIERATVRSHITTSEVLQAQTVEPMTTATLSEQVPLIDPKEKKKQDKEKKKASKMKSKSKSKSENYQAIDAIISSPISIRLPDSYLTKYNVSPPLSLSLPLQSIPSTEISNPIINKNTTTTATLSKDNNNNTNVQDKNQTLFHLIQIVGAIQSHGTPYIKDSLDPAPTKTSIANDSKESVIAPKQSAFVLNEVVHEPALLEQQRSIVTSNPTVPSLNGVVRQQSLLEQQRPITSPNEAETNLQSEPIKPRIIYRYMDEQGRILKISSVPPSELREQPAQQYTYHNIEPPYLYGRHIAIDDDRRHPLPQYEQHATWHGEPKLPTTVTREDFELRDRRVPQLSEQFIPAERTIPASVEHERPSRTSSQQQPRTYHYPNQQAVKLAWLPLSYPAEQAIPGGATGYDTDSTISERSTTQRPYEYEPMDSHYRYTNRPYYNDHYYNRSPGPSYYRNPPTVHYGGRGISPEYGGLSRNYIEVFRGGDFRETKPSEIYSLPLSEQMRTSPNFPSSSRHSRYDQYQSERYGTMLNRNNIPSTQPAYYSNSLPKSHYQNRIPPSTVHASTYYTHRSPFQHRTVQSSPNPECKNFIRHSKSFDYRPLRTKLQREYKITPNLLVDEWDYPQTSENNKYSTATSATNQSGVSSPDDVFISNRTNKA</sequence>
<feature type="compositionally biased region" description="Polar residues" evidence="1">
    <location>
        <begin position="787"/>
        <end position="797"/>
    </location>
</feature>
<dbReference type="EMBL" id="CAJOBF010000084">
    <property type="protein sequence ID" value="CAF3742500.1"/>
    <property type="molecule type" value="Genomic_DNA"/>
</dbReference>
<feature type="compositionally biased region" description="Polar residues" evidence="1">
    <location>
        <begin position="170"/>
        <end position="187"/>
    </location>
</feature>
<feature type="compositionally biased region" description="Basic and acidic residues" evidence="1">
    <location>
        <begin position="403"/>
        <end position="431"/>
    </location>
</feature>
<feature type="compositionally biased region" description="Polar residues" evidence="1">
    <location>
        <begin position="434"/>
        <end position="457"/>
    </location>
</feature>
<feature type="region of interest" description="Disordered" evidence="1">
    <location>
        <begin position="374"/>
        <end position="489"/>
    </location>
</feature>
<gene>
    <name evidence="3" type="ORF">UXM345_LOCUS1515</name>
    <name evidence="2" type="ORF">XDN619_LOCUS27048</name>
</gene>
<protein>
    <submittedName>
        <fullName evidence="3">Uncharacterized protein</fullName>
    </submittedName>
</protein>
<name>A0A818XQU6_9BILA</name>
<dbReference type="AlphaFoldDB" id="A0A818XQU6"/>
<comment type="caution">
    <text evidence="3">The sequence shown here is derived from an EMBL/GenBank/DDBJ whole genome shotgun (WGS) entry which is preliminary data.</text>
</comment>
<organism evidence="3 4">
    <name type="scientific">Rotaria magnacalcarata</name>
    <dbReference type="NCBI Taxonomy" id="392030"/>
    <lineage>
        <taxon>Eukaryota</taxon>
        <taxon>Metazoa</taxon>
        <taxon>Spiralia</taxon>
        <taxon>Gnathifera</taxon>
        <taxon>Rotifera</taxon>
        <taxon>Eurotatoria</taxon>
        <taxon>Bdelloidea</taxon>
        <taxon>Philodinida</taxon>
        <taxon>Philodinidae</taxon>
        <taxon>Rotaria</taxon>
    </lineage>
</organism>
<evidence type="ECO:0000313" key="4">
    <source>
        <dbReference type="Proteomes" id="UP000663842"/>
    </source>
</evidence>
<dbReference type="EMBL" id="CAJNRG010012731">
    <property type="protein sequence ID" value="CAF2142726.1"/>
    <property type="molecule type" value="Genomic_DNA"/>
</dbReference>
<proteinExistence type="predicted"/>
<feature type="region of interest" description="Disordered" evidence="1">
    <location>
        <begin position="1050"/>
        <end position="1079"/>
    </location>
</feature>
<dbReference type="Proteomes" id="UP000663842">
    <property type="component" value="Unassembled WGS sequence"/>
</dbReference>
<feature type="compositionally biased region" description="Basic and acidic residues" evidence="1">
    <location>
        <begin position="463"/>
        <end position="474"/>
    </location>
</feature>
<feature type="compositionally biased region" description="Basic residues" evidence="1">
    <location>
        <begin position="475"/>
        <end position="485"/>
    </location>
</feature>
<feature type="compositionally biased region" description="Low complexity" evidence="1">
    <location>
        <begin position="37"/>
        <end position="51"/>
    </location>
</feature>
<feature type="region of interest" description="Disordered" evidence="1">
    <location>
        <begin position="772"/>
        <end position="797"/>
    </location>
</feature>
<reference evidence="3" key="1">
    <citation type="submission" date="2021-02" db="EMBL/GenBank/DDBJ databases">
        <authorList>
            <person name="Nowell W R."/>
        </authorList>
    </citation>
    <scope>NUCLEOTIDE SEQUENCE</scope>
</reference>
<accession>A0A818XQU6</accession>
<evidence type="ECO:0000313" key="2">
    <source>
        <dbReference type="EMBL" id="CAF2142726.1"/>
    </source>
</evidence>
<evidence type="ECO:0000256" key="1">
    <source>
        <dbReference type="SAM" id="MobiDB-lite"/>
    </source>
</evidence>
<dbReference type="Proteomes" id="UP000663887">
    <property type="component" value="Unassembled WGS sequence"/>
</dbReference>
<evidence type="ECO:0000313" key="3">
    <source>
        <dbReference type="EMBL" id="CAF3742500.1"/>
    </source>
</evidence>